<reference evidence="2" key="1">
    <citation type="journal article" date="2023" name="bioRxiv">
        <title>Scaffold-level genome assemblies of two parasitoid biocontrol wasps reveal the parthenogenesis mechanism and an associated novel virus.</title>
        <authorList>
            <person name="Inwood S."/>
            <person name="Skelly J."/>
            <person name="Guhlin J."/>
            <person name="Harrop T."/>
            <person name="Goldson S."/>
            <person name="Dearden P."/>
        </authorList>
    </citation>
    <scope>NUCLEOTIDE SEQUENCE</scope>
    <source>
        <strain evidence="2">Irish</strain>
        <tissue evidence="2">Whole body</tissue>
    </source>
</reference>
<protein>
    <submittedName>
        <fullName evidence="2">Uncharacterized protein</fullName>
    </submittedName>
</protein>
<feature type="signal peptide" evidence="1">
    <location>
        <begin position="1"/>
        <end position="17"/>
    </location>
</feature>
<name>A0AA39F6L5_9HYME</name>
<accession>A0AA39F6L5</accession>
<sequence>MKVYLLIGVIAMIFVTGETLKCYKKELSEEVIDVSKAKTKNCTLNMCFKGEIQYFNGSIQTMHDCFPTTPSMISQSKKNELYQRTDNIDILSSGGYLCNNTDLCNHAQSVSSSVLILLFTSVPLFITLRNFN</sequence>
<feature type="chain" id="PRO_5041209257" evidence="1">
    <location>
        <begin position="18"/>
        <end position="132"/>
    </location>
</feature>
<keyword evidence="1" id="KW-0732">Signal</keyword>
<reference evidence="2" key="2">
    <citation type="submission" date="2023-03" db="EMBL/GenBank/DDBJ databases">
        <authorList>
            <person name="Inwood S.N."/>
            <person name="Skelly J.G."/>
            <person name="Guhlin J."/>
            <person name="Harrop T.W.R."/>
            <person name="Goldson S.G."/>
            <person name="Dearden P.K."/>
        </authorList>
    </citation>
    <scope>NUCLEOTIDE SEQUENCE</scope>
    <source>
        <strain evidence="2">Irish</strain>
        <tissue evidence="2">Whole body</tissue>
    </source>
</reference>
<dbReference type="Proteomes" id="UP001168990">
    <property type="component" value="Unassembled WGS sequence"/>
</dbReference>
<organism evidence="2 3">
    <name type="scientific">Microctonus aethiopoides</name>
    <dbReference type="NCBI Taxonomy" id="144406"/>
    <lineage>
        <taxon>Eukaryota</taxon>
        <taxon>Metazoa</taxon>
        <taxon>Ecdysozoa</taxon>
        <taxon>Arthropoda</taxon>
        <taxon>Hexapoda</taxon>
        <taxon>Insecta</taxon>
        <taxon>Pterygota</taxon>
        <taxon>Neoptera</taxon>
        <taxon>Endopterygota</taxon>
        <taxon>Hymenoptera</taxon>
        <taxon>Apocrita</taxon>
        <taxon>Ichneumonoidea</taxon>
        <taxon>Braconidae</taxon>
        <taxon>Euphorinae</taxon>
        <taxon>Microctonus</taxon>
    </lineage>
</organism>
<evidence type="ECO:0000256" key="1">
    <source>
        <dbReference type="SAM" id="SignalP"/>
    </source>
</evidence>
<evidence type="ECO:0000313" key="3">
    <source>
        <dbReference type="Proteomes" id="UP001168990"/>
    </source>
</evidence>
<dbReference type="SUPFAM" id="SSF57302">
    <property type="entry name" value="Snake toxin-like"/>
    <property type="match status" value="1"/>
</dbReference>
<gene>
    <name evidence="2" type="ORF">PV328_002592</name>
</gene>
<dbReference type="AlphaFoldDB" id="A0AA39F6L5"/>
<comment type="caution">
    <text evidence="2">The sequence shown here is derived from an EMBL/GenBank/DDBJ whole genome shotgun (WGS) entry which is preliminary data.</text>
</comment>
<evidence type="ECO:0000313" key="2">
    <source>
        <dbReference type="EMBL" id="KAK0163907.1"/>
    </source>
</evidence>
<keyword evidence="3" id="KW-1185">Reference proteome</keyword>
<dbReference type="EMBL" id="JAQQBS010001422">
    <property type="protein sequence ID" value="KAK0163907.1"/>
    <property type="molecule type" value="Genomic_DNA"/>
</dbReference>
<proteinExistence type="predicted"/>
<dbReference type="InterPro" id="IPR045860">
    <property type="entry name" value="Snake_toxin-like_sf"/>
</dbReference>